<dbReference type="RefSeq" id="WP_005398737.1">
    <property type="nucleotide sequence ID" value="NZ_JH601088.1"/>
</dbReference>
<dbReference type="HOGENOM" id="CLU_2935182_0_0_9"/>
<keyword evidence="2" id="KW-1185">Reference proteome</keyword>
<evidence type="ECO:0008006" key="3">
    <source>
        <dbReference type="Google" id="ProtNLM"/>
    </source>
</evidence>
<gene>
    <name evidence="1" type="ORF">HMPREF9709_01222</name>
</gene>
<protein>
    <recommendedName>
        <fullName evidence="3">Ribbon-helix-helix protein CopG domain-containing protein</fullName>
    </recommendedName>
</protein>
<dbReference type="Proteomes" id="UP000004191">
    <property type="component" value="Unassembled WGS sequence"/>
</dbReference>
<dbReference type="EMBL" id="AGEI01000023">
    <property type="protein sequence ID" value="EHR33474.1"/>
    <property type="molecule type" value="Genomic_DNA"/>
</dbReference>
<evidence type="ECO:0000313" key="1">
    <source>
        <dbReference type="EMBL" id="EHR33474.1"/>
    </source>
</evidence>
<reference evidence="1 2" key="1">
    <citation type="submission" date="2012-01" db="EMBL/GenBank/DDBJ databases">
        <title>The Genome Sequence of Helcococcus kunzii ATCC 51366.</title>
        <authorList>
            <consortium name="The Broad Institute Genome Sequencing Platform"/>
            <person name="Earl A."/>
            <person name="Ward D."/>
            <person name="Feldgarden M."/>
            <person name="Gevers D."/>
            <person name="Huys G."/>
            <person name="Young S.K."/>
            <person name="Zeng Q."/>
            <person name="Gargeya S."/>
            <person name="Fitzgerald M."/>
            <person name="Haas B."/>
            <person name="Abouelleil A."/>
            <person name="Alvarado L."/>
            <person name="Arachchi H.M."/>
            <person name="Berlin A."/>
            <person name="Chapman S.B."/>
            <person name="Gearin G."/>
            <person name="Goldberg J."/>
            <person name="Griggs A."/>
            <person name="Gujja S."/>
            <person name="Hansen M."/>
            <person name="Heiman D."/>
            <person name="Howarth C."/>
            <person name="Larimer J."/>
            <person name="Lui A."/>
            <person name="MacDonald P.J.P."/>
            <person name="McCowen C."/>
            <person name="Montmayeur A."/>
            <person name="Murphy C."/>
            <person name="Neiman D."/>
            <person name="Pearson M."/>
            <person name="Priest M."/>
            <person name="Roberts A."/>
            <person name="Saif S."/>
            <person name="Shea T."/>
            <person name="Sisk P."/>
            <person name="Stolte C."/>
            <person name="Sykes S."/>
            <person name="Wortman J."/>
            <person name="Nusbaum C."/>
            <person name="Birren B."/>
        </authorList>
    </citation>
    <scope>NUCLEOTIDE SEQUENCE [LARGE SCALE GENOMIC DNA]</scope>
    <source>
        <strain evidence="1 2">ATCC 51366</strain>
    </source>
</reference>
<proteinExistence type="predicted"/>
<name>H3NPG1_9FIRM</name>
<organism evidence="1 2">
    <name type="scientific">Helcococcus kunzii ATCC 51366</name>
    <dbReference type="NCBI Taxonomy" id="883114"/>
    <lineage>
        <taxon>Bacteria</taxon>
        <taxon>Bacillati</taxon>
        <taxon>Bacillota</taxon>
        <taxon>Tissierellia</taxon>
        <taxon>Tissierellales</taxon>
        <taxon>Peptoniphilaceae</taxon>
        <taxon>Helcococcus</taxon>
    </lineage>
</organism>
<dbReference type="GeneID" id="96999199"/>
<comment type="caution">
    <text evidence="1">The sequence shown here is derived from an EMBL/GenBank/DDBJ whole genome shotgun (WGS) entry which is preliminary data.</text>
</comment>
<dbReference type="AlphaFoldDB" id="H3NPG1"/>
<dbReference type="STRING" id="883114.HMPREF9709_01222"/>
<sequence length="60" mass="6936">MNEKLILKKTKDWGANDTAIRIPDDLTEKIKDILAKINMPVKYVCAELIDFALKNYQIID</sequence>
<accession>H3NPG1</accession>
<evidence type="ECO:0000313" key="2">
    <source>
        <dbReference type="Proteomes" id="UP000004191"/>
    </source>
</evidence>